<name>A0A0E9PYP5_ANGAN</name>
<evidence type="ECO:0000313" key="1">
    <source>
        <dbReference type="EMBL" id="JAH09210.1"/>
    </source>
</evidence>
<reference evidence="1" key="1">
    <citation type="submission" date="2014-11" db="EMBL/GenBank/DDBJ databases">
        <authorList>
            <person name="Amaro Gonzalez C."/>
        </authorList>
    </citation>
    <scope>NUCLEOTIDE SEQUENCE</scope>
</reference>
<accession>A0A0E9PYP5</accession>
<sequence length="42" mass="4764">MENSIVETAGFRKNRCCTDKILQKSPTINAESSITWLHLTNL</sequence>
<dbReference type="AlphaFoldDB" id="A0A0E9PYP5"/>
<reference evidence="1" key="2">
    <citation type="journal article" date="2015" name="Fish Shellfish Immunol.">
        <title>Early steps in the European eel (Anguilla anguilla)-Vibrio vulnificus interaction in the gills: Role of the RtxA13 toxin.</title>
        <authorList>
            <person name="Callol A."/>
            <person name="Pajuelo D."/>
            <person name="Ebbesson L."/>
            <person name="Teles M."/>
            <person name="MacKenzie S."/>
            <person name="Amaro C."/>
        </authorList>
    </citation>
    <scope>NUCLEOTIDE SEQUENCE</scope>
</reference>
<organism evidence="1">
    <name type="scientific">Anguilla anguilla</name>
    <name type="common">European freshwater eel</name>
    <name type="synonym">Muraena anguilla</name>
    <dbReference type="NCBI Taxonomy" id="7936"/>
    <lineage>
        <taxon>Eukaryota</taxon>
        <taxon>Metazoa</taxon>
        <taxon>Chordata</taxon>
        <taxon>Craniata</taxon>
        <taxon>Vertebrata</taxon>
        <taxon>Euteleostomi</taxon>
        <taxon>Actinopterygii</taxon>
        <taxon>Neopterygii</taxon>
        <taxon>Teleostei</taxon>
        <taxon>Anguilliformes</taxon>
        <taxon>Anguillidae</taxon>
        <taxon>Anguilla</taxon>
    </lineage>
</organism>
<proteinExistence type="predicted"/>
<protein>
    <submittedName>
        <fullName evidence="1">Uncharacterized protein</fullName>
    </submittedName>
</protein>
<dbReference type="EMBL" id="GBXM01099367">
    <property type="protein sequence ID" value="JAH09210.1"/>
    <property type="molecule type" value="Transcribed_RNA"/>
</dbReference>